<dbReference type="PANTHER" id="PTHR30451:SF21">
    <property type="entry name" value="FIMBRIAL USHER DOMAIN-CONTAINING PROTEIN YDET-RELATED"/>
    <property type="match status" value="1"/>
</dbReference>
<evidence type="ECO:0000313" key="15">
    <source>
        <dbReference type="Proteomes" id="UP000266744"/>
    </source>
</evidence>
<dbReference type="Gene3D" id="2.60.40.2070">
    <property type="match status" value="1"/>
</dbReference>
<dbReference type="Gene3D" id="2.60.40.3110">
    <property type="match status" value="1"/>
</dbReference>
<evidence type="ECO:0000256" key="6">
    <source>
        <dbReference type="ARBA" id="ARBA00022692"/>
    </source>
</evidence>
<comment type="similarity">
    <text evidence="2 10">Belongs to the fimbrial export usher family.</text>
</comment>
<dbReference type="Pfam" id="PF13954">
    <property type="entry name" value="PapC_N"/>
    <property type="match status" value="1"/>
</dbReference>
<dbReference type="SUPFAM" id="SSF141729">
    <property type="entry name" value="FimD N-terminal domain-like"/>
    <property type="match status" value="1"/>
</dbReference>
<comment type="subcellular location">
    <subcellularLocation>
        <location evidence="1 10">Cell outer membrane</location>
        <topology evidence="1 10">Multi-pass membrane protein</topology>
    </subcellularLocation>
</comment>
<feature type="domain" description="PapC N-terminal" evidence="13">
    <location>
        <begin position="39"/>
        <end position="179"/>
    </location>
</feature>
<evidence type="ECO:0000313" key="14">
    <source>
        <dbReference type="EMBL" id="ANI30637.1"/>
    </source>
</evidence>
<evidence type="ECO:0000259" key="12">
    <source>
        <dbReference type="Pfam" id="PF13953"/>
    </source>
</evidence>
<keyword evidence="9 10" id="KW-0998">Cell outer membrane</keyword>
<protein>
    <submittedName>
        <fullName evidence="14">Usher protein</fullName>
    </submittedName>
</protein>
<dbReference type="InterPro" id="IPR025949">
    <property type="entry name" value="PapC-like_C"/>
</dbReference>
<dbReference type="PROSITE" id="PS01151">
    <property type="entry name" value="FIMBRIAL_USHER"/>
    <property type="match status" value="1"/>
</dbReference>
<evidence type="ECO:0000256" key="11">
    <source>
        <dbReference type="SAM" id="SignalP"/>
    </source>
</evidence>
<evidence type="ECO:0000256" key="8">
    <source>
        <dbReference type="ARBA" id="ARBA00023136"/>
    </source>
</evidence>
<evidence type="ECO:0000256" key="3">
    <source>
        <dbReference type="ARBA" id="ARBA00022448"/>
    </source>
</evidence>
<evidence type="ECO:0000256" key="10">
    <source>
        <dbReference type="RuleBase" id="RU003884"/>
    </source>
</evidence>
<evidence type="ECO:0000256" key="5">
    <source>
        <dbReference type="ARBA" id="ARBA00022558"/>
    </source>
</evidence>
<dbReference type="InterPro" id="IPR025885">
    <property type="entry name" value="PapC_N"/>
</dbReference>
<keyword evidence="4" id="KW-1134">Transmembrane beta strand</keyword>
<evidence type="ECO:0000256" key="9">
    <source>
        <dbReference type="ARBA" id="ARBA00023237"/>
    </source>
</evidence>
<evidence type="ECO:0000256" key="4">
    <source>
        <dbReference type="ARBA" id="ARBA00022452"/>
    </source>
</evidence>
<dbReference type="Proteomes" id="UP000266744">
    <property type="component" value="Chromosome"/>
</dbReference>
<reference evidence="14 15" key="1">
    <citation type="journal article" date="2016" name="Toxins">
        <title>The Draft Genome Sequence of the Yersinia entomophaga Entomopathogenic Type Strain MH96T.</title>
        <authorList>
            <person name="Hurst M.R."/>
            <person name="Beattie A."/>
            <person name="Altermann E."/>
            <person name="Moraga R.M."/>
            <person name="Harper L.A."/>
            <person name="Calder J."/>
            <person name="Laugraud A."/>
        </authorList>
    </citation>
    <scope>NUCLEOTIDE SEQUENCE [LARGE SCALE GENOMIC DNA]</scope>
    <source>
        <strain evidence="14 15">MH96</strain>
    </source>
</reference>
<feature type="domain" description="PapC-like C-terminal" evidence="12">
    <location>
        <begin position="757"/>
        <end position="818"/>
    </location>
</feature>
<dbReference type="EMBL" id="CP010029">
    <property type="protein sequence ID" value="ANI30637.1"/>
    <property type="molecule type" value="Genomic_DNA"/>
</dbReference>
<feature type="signal peptide" evidence="11">
    <location>
        <begin position="1"/>
        <end position="30"/>
    </location>
</feature>
<dbReference type="InterPro" id="IPR037224">
    <property type="entry name" value="PapC_N_sf"/>
</dbReference>
<feature type="chain" id="PRO_5045311079" evidence="11">
    <location>
        <begin position="31"/>
        <end position="835"/>
    </location>
</feature>
<gene>
    <name evidence="14" type="ORF">PL78_12470</name>
</gene>
<evidence type="ECO:0000256" key="1">
    <source>
        <dbReference type="ARBA" id="ARBA00004571"/>
    </source>
</evidence>
<dbReference type="InterPro" id="IPR042186">
    <property type="entry name" value="FimD_plug_dom"/>
</dbReference>
<sequence>MLNINPGALKLLFCTLISAFFLCLSSSVLAQDHFRLSALELSDAEQAVIDLSAFSNSGGQLPGEYQVVIFLNGNEKETRRVRFIQTADKALLPQLTVDDLRRFGVKISSTPTLSDLPSKHIIDDLKEYIPQASVVFDFYSQRLDISIPQAALDVQVRDAVSSHLWQQGLSSFLVNYDLTGSDNHNGTSKNQSYFLNVRSGINIGSWRIRNQSTYSHDSEENKGGSRFSSINSYVQRDIHRLKSQMILGEAFTDGDVFNSIQFTGASISSDSLMLPGSQRGFAPIIRGIAQTNARVTVRQNNYVIYEGYVPPGPFVISDLYSTSGSGDLEVTITEKNGQQRKFVQPFSSVPMMQREGQLKYQVTFGRYRSSGANIYQPYFGEGSFIYGLSNRVSLLSGIQAADNYRALNTGFGLGLGNFGAISLDTTLADARLKDNQRKQGQSYRIQYAKSIETTGTSLTLAGYRYSTSGYYSFAEANEYTAKKSVNAGLNKRSQIQLTLNQGMGDLGSVYLSANQQDYWGKQGKNQSLSAGYTINRAGIGYGLNLSYSDSRENTAARDKQVSFNVSIPLDKWISNGTLTYGINRNDRGQGTQQVAFNGSALEDRALLYGIRMDQSNNYATTSAGASLEYVHNAGRMNMAYSHSDNSRMLNYGLSGGIVAHRDGITFSQSLGETVALVRAEGAAEAKILNQRGIKTDSRGYAVIPSIEPYAYNRVALDTEGLADGLDLDESVQQVVPTRGAVVAADFRVRQGHRILVTLLSDNKPVPFGSSATLVNGDSSGIVGDEGELYLNAVPENAEIKVQWGKEPAQHCYAKLDLSKMSDKSGVLRLVAQCRY</sequence>
<dbReference type="Pfam" id="PF00577">
    <property type="entry name" value="Usher"/>
    <property type="match status" value="1"/>
</dbReference>
<dbReference type="InterPro" id="IPR000015">
    <property type="entry name" value="Fimb_usher"/>
</dbReference>
<dbReference type="InterPro" id="IPR018030">
    <property type="entry name" value="Fimbrial_membr_usher_CS"/>
</dbReference>
<organism evidence="14 15">
    <name type="scientific">Yersinia entomophaga</name>
    <dbReference type="NCBI Taxonomy" id="935293"/>
    <lineage>
        <taxon>Bacteria</taxon>
        <taxon>Pseudomonadati</taxon>
        <taxon>Pseudomonadota</taxon>
        <taxon>Gammaproteobacteria</taxon>
        <taxon>Enterobacterales</taxon>
        <taxon>Yersiniaceae</taxon>
        <taxon>Yersinia</taxon>
    </lineage>
</organism>
<dbReference type="InterPro" id="IPR043142">
    <property type="entry name" value="PapC-like_C_sf"/>
</dbReference>
<keyword evidence="5 10" id="KW-1029">Fimbrium biogenesis</keyword>
<keyword evidence="3 10" id="KW-0813">Transport</keyword>
<dbReference type="PANTHER" id="PTHR30451">
    <property type="entry name" value="OUTER MEMBRANE USHER PROTEIN"/>
    <property type="match status" value="1"/>
</dbReference>
<proteinExistence type="inferred from homology"/>
<keyword evidence="7 11" id="KW-0732">Signal</keyword>
<keyword evidence="15" id="KW-1185">Reference proteome</keyword>
<keyword evidence="8 10" id="KW-0472">Membrane</keyword>
<name>A0ABM6BMZ7_YERET</name>
<dbReference type="RefSeq" id="WP_064515957.1">
    <property type="nucleotide sequence ID" value="NZ_CBCSBH010000043.1"/>
</dbReference>
<dbReference type="Gene3D" id="2.60.40.2610">
    <property type="entry name" value="Outer membrane usher protein FimD, plug domain"/>
    <property type="match status" value="1"/>
</dbReference>
<dbReference type="Gene3D" id="3.10.20.410">
    <property type="match status" value="1"/>
</dbReference>
<evidence type="ECO:0000259" key="13">
    <source>
        <dbReference type="Pfam" id="PF13954"/>
    </source>
</evidence>
<evidence type="ECO:0000256" key="7">
    <source>
        <dbReference type="ARBA" id="ARBA00022729"/>
    </source>
</evidence>
<accession>A0ABM6BMZ7</accession>
<dbReference type="Pfam" id="PF13953">
    <property type="entry name" value="PapC_C"/>
    <property type="match status" value="1"/>
</dbReference>
<keyword evidence="6 10" id="KW-0812">Transmembrane</keyword>
<evidence type="ECO:0000256" key="2">
    <source>
        <dbReference type="ARBA" id="ARBA00008064"/>
    </source>
</evidence>